<dbReference type="Pfam" id="PF12854">
    <property type="entry name" value="PPR_1"/>
    <property type="match status" value="1"/>
</dbReference>
<reference evidence="2 3" key="1">
    <citation type="journal article" date="2018" name="Front. Plant Sci.">
        <title>Red Clover (Trifolium pratense) and Zigzag Clover (T. medium) - A Picture of Genomic Similarities and Differences.</title>
        <authorList>
            <person name="Dluhosova J."/>
            <person name="Istvanek J."/>
            <person name="Nedelnik J."/>
            <person name="Repkova J."/>
        </authorList>
    </citation>
    <scope>NUCLEOTIDE SEQUENCE [LARGE SCALE GENOMIC DNA]</scope>
    <source>
        <strain evidence="3">cv. 10/8</strain>
        <tissue evidence="2">Leaf</tissue>
    </source>
</reference>
<comment type="caution">
    <text evidence="2">The sequence shown here is derived from an EMBL/GenBank/DDBJ whole genome shotgun (WGS) entry which is preliminary data.</text>
</comment>
<dbReference type="EMBL" id="LXQA010323732">
    <property type="protein sequence ID" value="MCI43927.1"/>
    <property type="molecule type" value="Genomic_DNA"/>
</dbReference>
<dbReference type="Gene3D" id="1.25.40.10">
    <property type="entry name" value="Tetratricopeptide repeat domain"/>
    <property type="match status" value="1"/>
</dbReference>
<evidence type="ECO:0000313" key="3">
    <source>
        <dbReference type="Proteomes" id="UP000265520"/>
    </source>
</evidence>
<evidence type="ECO:0000256" key="1">
    <source>
        <dbReference type="ARBA" id="ARBA00022737"/>
    </source>
</evidence>
<evidence type="ECO:0000313" key="2">
    <source>
        <dbReference type="EMBL" id="MCI43927.1"/>
    </source>
</evidence>
<sequence>MGYHYFDMMVSTFRISPDVEHYSCMVDLLGRRGLLGEAMSLIKKMPIKPDVVVWSALLGACRIYGNLTI</sequence>
<dbReference type="InterPro" id="IPR046960">
    <property type="entry name" value="PPR_At4g14850-like_plant"/>
</dbReference>
<accession>A0A392S6A2</accession>
<dbReference type="InterPro" id="IPR002885">
    <property type="entry name" value="PPR_rpt"/>
</dbReference>
<name>A0A392S6A2_9FABA</name>
<dbReference type="PANTHER" id="PTHR47926">
    <property type="entry name" value="PENTATRICOPEPTIDE REPEAT-CONTAINING PROTEIN"/>
    <property type="match status" value="1"/>
</dbReference>
<protein>
    <submittedName>
        <fullName evidence="2">Pentatricopeptide repeat-containing protein</fullName>
    </submittedName>
</protein>
<dbReference type="Proteomes" id="UP000265520">
    <property type="component" value="Unassembled WGS sequence"/>
</dbReference>
<keyword evidence="1" id="KW-0677">Repeat</keyword>
<dbReference type="GO" id="GO:0003723">
    <property type="term" value="F:RNA binding"/>
    <property type="evidence" value="ECO:0007669"/>
    <property type="project" value="InterPro"/>
</dbReference>
<dbReference type="GO" id="GO:0009451">
    <property type="term" value="P:RNA modification"/>
    <property type="evidence" value="ECO:0007669"/>
    <property type="project" value="InterPro"/>
</dbReference>
<dbReference type="AlphaFoldDB" id="A0A392S6A2"/>
<proteinExistence type="predicted"/>
<dbReference type="InterPro" id="IPR011990">
    <property type="entry name" value="TPR-like_helical_dom_sf"/>
</dbReference>
<dbReference type="NCBIfam" id="TIGR00756">
    <property type="entry name" value="PPR"/>
    <property type="match status" value="1"/>
</dbReference>
<feature type="non-terminal residue" evidence="2">
    <location>
        <position position="69"/>
    </location>
</feature>
<organism evidence="2 3">
    <name type="scientific">Trifolium medium</name>
    <dbReference type="NCBI Taxonomy" id="97028"/>
    <lineage>
        <taxon>Eukaryota</taxon>
        <taxon>Viridiplantae</taxon>
        <taxon>Streptophyta</taxon>
        <taxon>Embryophyta</taxon>
        <taxon>Tracheophyta</taxon>
        <taxon>Spermatophyta</taxon>
        <taxon>Magnoliopsida</taxon>
        <taxon>eudicotyledons</taxon>
        <taxon>Gunneridae</taxon>
        <taxon>Pentapetalae</taxon>
        <taxon>rosids</taxon>
        <taxon>fabids</taxon>
        <taxon>Fabales</taxon>
        <taxon>Fabaceae</taxon>
        <taxon>Papilionoideae</taxon>
        <taxon>50 kb inversion clade</taxon>
        <taxon>NPAAA clade</taxon>
        <taxon>Hologalegina</taxon>
        <taxon>IRL clade</taxon>
        <taxon>Trifolieae</taxon>
        <taxon>Trifolium</taxon>
    </lineage>
</organism>
<keyword evidence="3" id="KW-1185">Reference proteome</keyword>